<keyword evidence="1" id="KW-0175">Coiled coil</keyword>
<sequence length="398" mass="43070">MQQIPLHTSLYFIDTSILVQQFTMSAIVAPDYVQTHTELLAVLSKAKKLPDDQVKQGLGLLAAQITDPTAQKHIGEEIQDLSIRAVTLARTFAAIDALIPKQDAETHEIDSLTNAWAALHEDYKQLLVKSSQVAGQAHEIATSFATKFMASLGDDSVSVANKAASMQSYKKLCDENSQNAHGLAGGFEKLQQDISAFLKIWPSWDAEDLGLKKMDADIETLQNTVVDLQNNVSHLQLTFTYGDVPSTTGVTSILGSMIPTFWTCALASAVGPLIDPALLVKIKSEAIALKPELSSKRALRAQTQAELTPQQRVQAYLIDVPTDLSGVVKPLGALTLIWDSIRSDLAVIEQTMTSSAGDPNVKQLLLPRLQAFSGLYKIAGGTFAGYKNIVDTSLHSSQ</sequence>
<protein>
    <submittedName>
        <fullName evidence="2">Uncharacterized protein</fullName>
    </submittedName>
</protein>
<evidence type="ECO:0000313" key="2">
    <source>
        <dbReference type="EMBL" id="TCD62919.1"/>
    </source>
</evidence>
<dbReference type="Proteomes" id="UP000292702">
    <property type="component" value="Unassembled WGS sequence"/>
</dbReference>
<evidence type="ECO:0000256" key="1">
    <source>
        <dbReference type="SAM" id="Coils"/>
    </source>
</evidence>
<reference evidence="2 3" key="1">
    <citation type="submission" date="2018-11" db="EMBL/GenBank/DDBJ databases">
        <title>Genome assembly of Steccherinum ochraceum LE-BIN_3174, the white-rot fungus of the Steccherinaceae family (The Residual Polyporoid clade, Polyporales, Basidiomycota).</title>
        <authorList>
            <person name="Fedorova T.V."/>
            <person name="Glazunova O.A."/>
            <person name="Landesman E.O."/>
            <person name="Moiseenko K.V."/>
            <person name="Psurtseva N.V."/>
            <person name="Savinova O.S."/>
            <person name="Shakhova N.V."/>
            <person name="Tyazhelova T.V."/>
            <person name="Vasina D.V."/>
        </authorList>
    </citation>
    <scope>NUCLEOTIDE SEQUENCE [LARGE SCALE GENOMIC DNA]</scope>
    <source>
        <strain evidence="2 3">LE-BIN_3174</strain>
    </source>
</reference>
<name>A0A4R0REE3_9APHY</name>
<evidence type="ECO:0000313" key="3">
    <source>
        <dbReference type="Proteomes" id="UP000292702"/>
    </source>
</evidence>
<proteinExistence type="predicted"/>
<keyword evidence="3" id="KW-1185">Reference proteome</keyword>
<accession>A0A4R0REE3</accession>
<comment type="caution">
    <text evidence="2">The sequence shown here is derived from an EMBL/GenBank/DDBJ whole genome shotgun (WGS) entry which is preliminary data.</text>
</comment>
<feature type="coiled-coil region" evidence="1">
    <location>
        <begin position="211"/>
        <end position="238"/>
    </location>
</feature>
<gene>
    <name evidence="2" type="ORF">EIP91_006217</name>
</gene>
<organism evidence="2 3">
    <name type="scientific">Steccherinum ochraceum</name>
    <dbReference type="NCBI Taxonomy" id="92696"/>
    <lineage>
        <taxon>Eukaryota</taxon>
        <taxon>Fungi</taxon>
        <taxon>Dikarya</taxon>
        <taxon>Basidiomycota</taxon>
        <taxon>Agaricomycotina</taxon>
        <taxon>Agaricomycetes</taxon>
        <taxon>Polyporales</taxon>
        <taxon>Steccherinaceae</taxon>
        <taxon>Steccherinum</taxon>
    </lineage>
</organism>
<dbReference type="EMBL" id="RWJN01000335">
    <property type="protein sequence ID" value="TCD62919.1"/>
    <property type="molecule type" value="Genomic_DNA"/>
</dbReference>
<dbReference type="SUPFAM" id="SSF58100">
    <property type="entry name" value="Bacterial hemolysins"/>
    <property type="match status" value="1"/>
</dbReference>
<dbReference type="Gene3D" id="1.20.1170.10">
    <property type="match status" value="1"/>
</dbReference>
<dbReference type="OrthoDB" id="3229785at2759"/>
<dbReference type="AlphaFoldDB" id="A0A4R0REE3"/>